<keyword evidence="4 8" id="KW-0812">Transmembrane</keyword>
<dbReference type="GO" id="GO:0033179">
    <property type="term" value="C:proton-transporting V-type ATPase, V0 domain"/>
    <property type="evidence" value="ECO:0007669"/>
    <property type="project" value="InterPro"/>
</dbReference>
<feature type="transmembrane region" description="Helical" evidence="8">
    <location>
        <begin position="376"/>
        <end position="397"/>
    </location>
</feature>
<dbReference type="EMBL" id="AGDW01000021">
    <property type="protein sequence ID" value="EMB29393.1"/>
    <property type="molecule type" value="Genomic_DNA"/>
</dbReference>
<dbReference type="GO" id="GO:0046961">
    <property type="term" value="F:proton-transporting ATPase activity, rotational mechanism"/>
    <property type="evidence" value="ECO:0007669"/>
    <property type="project" value="InterPro"/>
</dbReference>
<dbReference type="GO" id="GO:0016471">
    <property type="term" value="C:vacuolar proton-transporting V-type ATPase complex"/>
    <property type="evidence" value="ECO:0007669"/>
    <property type="project" value="TreeGrafter"/>
</dbReference>
<gene>
    <name evidence="9" type="ORF">HMPREF9725_01791</name>
</gene>
<evidence type="ECO:0000256" key="4">
    <source>
        <dbReference type="ARBA" id="ARBA00022692"/>
    </source>
</evidence>
<comment type="subcellular location">
    <subcellularLocation>
        <location evidence="1">Membrane</location>
        <topology evidence="1">Multi-pass membrane protein</topology>
    </subcellularLocation>
</comment>
<keyword evidence="6" id="KW-0406">Ion transport</keyword>
<accession>M2C6Y5</accession>
<dbReference type="RefSeq" id="WP_002689189.1">
    <property type="nucleotide sequence ID" value="NZ_CM001794.1"/>
</dbReference>
<evidence type="ECO:0000256" key="5">
    <source>
        <dbReference type="ARBA" id="ARBA00022989"/>
    </source>
</evidence>
<feature type="transmembrane region" description="Helical" evidence="8">
    <location>
        <begin position="329"/>
        <end position="355"/>
    </location>
</feature>
<dbReference type="GO" id="GO:0007035">
    <property type="term" value="P:vacuolar acidification"/>
    <property type="evidence" value="ECO:0007669"/>
    <property type="project" value="TreeGrafter"/>
</dbReference>
<dbReference type="HOGENOM" id="CLU_025558_1_1_12"/>
<feature type="transmembrane region" description="Helical" evidence="8">
    <location>
        <begin position="427"/>
        <end position="448"/>
    </location>
</feature>
<dbReference type="GO" id="GO:0051117">
    <property type="term" value="F:ATPase binding"/>
    <property type="evidence" value="ECO:0007669"/>
    <property type="project" value="TreeGrafter"/>
</dbReference>
<feature type="transmembrane region" description="Helical" evidence="8">
    <location>
        <begin position="524"/>
        <end position="543"/>
    </location>
</feature>
<evidence type="ECO:0000256" key="8">
    <source>
        <dbReference type="SAM" id="Phobius"/>
    </source>
</evidence>
<keyword evidence="3" id="KW-0813">Transport</keyword>
<organism evidence="9">
    <name type="scientific">Treponema denticola H1-T</name>
    <dbReference type="NCBI Taxonomy" id="999431"/>
    <lineage>
        <taxon>Bacteria</taxon>
        <taxon>Pseudomonadati</taxon>
        <taxon>Spirochaetota</taxon>
        <taxon>Spirochaetia</taxon>
        <taxon>Spirochaetales</taxon>
        <taxon>Treponemataceae</taxon>
        <taxon>Treponema</taxon>
    </lineage>
</organism>
<sequence length="626" mass="69291">MIVPMKKVTLLVLKNEQRHALKDLRKLGLLHIEDRPANGTLINELRSEKNDITLAMSLLTEYLPKKEKKGVTPPSLLSEEDTLTFVDSVLSLTASYKSNMEESARLSGEIASYAEWGEINTADFNFLEEKGVYLFPATTSVKTYSSLSEDVKTILVGKGKTGVRFLIWSETNALPADLPQDIIPLKLPETSVKALKEKLKSLTAKISSYKQEMTKMSAYLNSLHALDEIVTKKLQFEIVHEGMQTIDFGDQDDAERVQLVWLTGYIPCEDETKLSSLAKEKSWAYISQDPEEEDPVPTKIKYNKITAVIAPLTDFLGTVPGYREPDISIWFLLFFGIFFAMIFGDGGYGLLTIAISIGMMVKAKAKGEKITTAMQMFLYLGVMTTIWGVLTCSWFGADPIYLPEALKSIAIHGISAMEKAGVRNKNIMHVSFSIGIIHLSIAHIIGIIRNRKSLKLLSDAGSLSMLIGMYFVILNIIISAEKYPITNAVKLCILIGFIVNFIFANYEGSVLKSIGEACKNLISMILGLVNVFSDLMSYIRLWAVGLAGGAISMTVNTMAGPMLGGFIIFIGIVLLVFGHGLNCIMNVLSVIVHGVRLNTMEFSTHVGLTWSGFKYMPFSEKEMAEK</sequence>
<evidence type="ECO:0000256" key="1">
    <source>
        <dbReference type="ARBA" id="ARBA00004141"/>
    </source>
</evidence>
<evidence type="ECO:0000256" key="6">
    <source>
        <dbReference type="ARBA" id="ARBA00023065"/>
    </source>
</evidence>
<keyword evidence="7 8" id="KW-0472">Membrane</keyword>
<evidence type="ECO:0000256" key="7">
    <source>
        <dbReference type="ARBA" id="ARBA00023136"/>
    </source>
</evidence>
<dbReference type="PATRIC" id="fig|999431.4.peg.1849"/>
<evidence type="ECO:0000256" key="3">
    <source>
        <dbReference type="ARBA" id="ARBA00022448"/>
    </source>
</evidence>
<dbReference type="Pfam" id="PF01496">
    <property type="entry name" value="V_ATPase_I"/>
    <property type="match status" value="1"/>
</dbReference>
<dbReference type="PANTHER" id="PTHR11629">
    <property type="entry name" value="VACUOLAR PROTON ATPASES"/>
    <property type="match status" value="1"/>
</dbReference>
<dbReference type="AlphaFoldDB" id="M2C6Y5"/>
<dbReference type="PANTHER" id="PTHR11629:SF63">
    <property type="entry name" value="V-TYPE PROTON ATPASE SUBUNIT A"/>
    <property type="match status" value="1"/>
</dbReference>
<reference evidence="9" key="1">
    <citation type="submission" date="2012-01" db="EMBL/GenBank/DDBJ databases">
        <title>The Genome Sequence of Treponema denticola H1-T.</title>
        <authorList>
            <consortium name="The Broad Institute Genome Sequencing Platform"/>
            <person name="Earl A."/>
            <person name="Ward D."/>
            <person name="Feldgarden M."/>
            <person name="Gevers D."/>
            <person name="Blanton J.M."/>
            <person name="Fenno C.J."/>
            <person name="Baranova O.V."/>
            <person name="Mathney J."/>
            <person name="Dewhirst F.E."/>
            <person name="Izard J."/>
            <person name="Young S.K."/>
            <person name="Zeng Q."/>
            <person name="Gargeya S."/>
            <person name="Fitzgerald M."/>
            <person name="Haas B."/>
            <person name="Abouelleil A."/>
            <person name="Alvarado L."/>
            <person name="Arachchi H.M."/>
            <person name="Berlin A."/>
            <person name="Chapman S.B."/>
            <person name="Gearin G."/>
            <person name="Goldberg J."/>
            <person name="Griggs A."/>
            <person name="Gujja S."/>
            <person name="Hansen M."/>
            <person name="Heiman D."/>
            <person name="Howarth C."/>
            <person name="Larimer J."/>
            <person name="Lui A."/>
            <person name="MacDonald P.J.P."/>
            <person name="McCowen C."/>
            <person name="Montmayeur A."/>
            <person name="Murphy C."/>
            <person name="Neiman D."/>
            <person name="Pearson M."/>
            <person name="Priest M."/>
            <person name="Roberts A."/>
            <person name="Saif S."/>
            <person name="Shea T."/>
            <person name="Sisk P."/>
            <person name="Stolte C."/>
            <person name="Sykes S."/>
            <person name="Wortman J."/>
            <person name="Nusbaum C."/>
            <person name="Birren B."/>
        </authorList>
    </citation>
    <scope>NUCLEOTIDE SEQUENCE [LARGE SCALE GENOMIC DNA]</scope>
    <source>
        <strain evidence="9">H1-T</strain>
    </source>
</reference>
<evidence type="ECO:0000313" key="9">
    <source>
        <dbReference type="EMBL" id="EMB29393.1"/>
    </source>
</evidence>
<dbReference type="InterPro" id="IPR002490">
    <property type="entry name" value="V-ATPase_116kDa_su"/>
</dbReference>
<name>M2C6Y5_TREDN</name>
<proteinExistence type="inferred from homology"/>
<evidence type="ECO:0000256" key="2">
    <source>
        <dbReference type="ARBA" id="ARBA00009904"/>
    </source>
</evidence>
<dbReference type="Proteomes" id="UP000011708">
    <property type="component" value="Chromosome"/>
</dbReference>
<comment type="similarity">
    <text evidence="2">Belongs to the V-ATPase 116 kDa subunit family.</text>
</comment>
<feature type="transmembrane region" description="Helical" evidence="8">
    <location>
        <begin position="460"/>
        <end position="478"/>
    </location>
</feature>
<keyword evidence="5 8" id="KW-1133">Transmembrane helix</keyword>
<feature type="transmembrane region" description="Helical" evidence="8">
    <location>
        <begin position="563"/>
        <end position="592"/>
    </location>
</feature>
<protein>
    <submittedName>
        <fullName evidence="9">Uncharacterized protein</fullName>
    </submittedName>
</protein>
<comment type="caution">
    <text evidence="9">The sequence shown here is derived from an EMBL/GenBank/DDBJ whole genome shotgun (WGS) entry which is preliminary data.</text>
</comment>